<dbReference type="PANTHER" id="PTHR44998">
    <property type="match status" value="1"/>
</dbReference>
<accession>A0A067BTC8</accession>
<evidence type="ECO:0000256" key="1">
    <source>
        <dbReference type="PROSITE-ProRule" id="PRU00339"/>
    </source>
</evidence>
<dbReference type="SUPFAM" id="SSF48452">
    <property type="entry name" value="TPR-like"/>
    <property type="match status" value="1"/>
</dbReference>
<dbReference type="VEuPathDB" id="FungiDB:SPRG_12482"/>
<dbReference type="KEGG" id="spar:SPRG_12482"/>
<name>A0A067BTC8_SAPPC</name>
<dbReference type="InterPro" id="IPR019734">
    <property type="entry name" value="TPR_rpt"/>
</dbReference>
<dbReference type="GO" id="GO:0016757">
    <property type="term" value="F:glycosyltransferase activity"/>
    <property type="evidence" value="ECO:0007669"/>
    <property type="project" value="TreeGrafter"/>
</dbReference>
<feature type="repeat" description="TPR" evidence="1">
    <location>
        <begin position="180"/>
        <end position="213"/>
    </location>
</feature>
<dbReference type="Gene3D" id="1.25.40.10">
    <property type="entry name" value="Tetratricopeptide repeat domain"/>
    <property type="match status" value="1"/>
</dbReference>
<dbReference type="OrthoDB" id="79426at2759"/>
<evidence type="ECO:0000313" key="2">
    <source>
        <dbReference type="EMBL" id="KDO21518.1"/>
    </source>
</evidence>
<gene>
    <name evidence="2" type="ORF">SPRG_12482</name>
</gene>
<protein>
    <recommendedName>
        <fullName evidence="4">O-GlcNAc transferase C-terminal domain-containing protein</fullName>
    </recommendedName>
</protein>
<dbReference type="InterPro" id="IPR011990">
    <property type="entry name" value="TPR-like_helical_dom_sf"/>
</dbReference>
<dbReference type="PROSITE" id="PS50005">
    <property type="entry name" value="TPR"/>
    <property type="match status" value="1"/>
</dbReference>
<dbReference type="RefSeq" id="XP_012207785.1">
    <property type="nucleotide sequence ID" value="XM_012352395.1"/>
</dbReference>
<dbReference type="SMART" id="SM00028">
    <property type="entry name" value="TPR"/>
    <property type="match status" value="3"/>
</dbReference>
<keyword evidence="1" id="KW-0802">TPR repeat</keyword>
<evidence type="ECO:0000313" key="3">
    <source>
        <dbReference type="Proteomes" id="UP000030745"/>
    </source>
</evidence>
<dbReference type="Proteomes" id="UP000030745">
    <property type="component" value="Unassembled WGS sequence"/>
</dbReference>
<dbReference type="EMBL" id="KK583286">
    <property type="protein sequence ID" value="KDO21518.1"/>
    <property type="molecule type" value="Genomic_DNA"/>
</dbReference>
<reference evidence="2 3" key="1">
    <citation type="journal article" date="2013" name="PLoS Genet.">
        <title>Distinctive expansion of potential virulence genes in the genome of the oomycete fish pathogen Saprolegnia parasitica.</title>
        <authorList>
            <person name="Jiang R.H."/>
            <person name="de Bruijn I."/>
            <person name="Haas B.J."/>
            <person name="Belmonte R."/>
            <person name="Lobach L."/>
            <person name="Christie J."/>
            <person name="van den Ackerveken G."/>
            <person name="Bottin A."/>
            <person name="Bulone V."/>
            <person name="Diaz-Moreno S.M."/>
            <person name="Dumas B."/>
            <person name="Fan L."/>
            <person name="Gaulin E."/>
            <person name="Govers F."/>
            <person name="Grenville-Briggs L.J."/>
            <person name="Horner N.R."/>
            <person name="Levin J.Z."/>
            <person name="Mammella M."/>
            <person name="Meijer H.J."/>
            <person name="Morris P."/>
            <person name="Nusbaum C."/>
            <person name="Oome S."/>
            <person name="Phillips A.J."/>
            <person name="van Rooyen D."/>
            <person name="Rzeszutek E."/>
            <person name="Saraiva M."/>
            <person name="Secombes C.J."/>
            <person name="Seidl M.F."/>
            <person name="Snel B."/>
            <person name="Stassen J.H."/>
            <person name="Sykes S."/>
            <person name="Tripathy S."/>
            <person name="van den Berg H."/>
            <person name="Vega-Arreguin J.C."/>
            <person name="Wawra S."/>
            <person name="Young S.K."/>
            <person name="Zeng Q."/>
            <person name="Dieguez-Uribeondo J."/>
            <person name="Russ C."/>
            <person name="Tyler B.M."/>
            <person name="van West P."/>
        </authorList>
    </citation>
    <scope>NUCLEOTIDE SEQUENCE [LARGE SCALE GENOMIC DNA]</scope>
    <source>
        <strain evidence="2 3">CBS 223.65</strain>
    </source>
</reference>
<dbReference type="PANTHER" id="PTHR44998:SF1">
    <property type="entry name" value="UDP-N-ACETYLGLUCOSAMINE--PEPTIDE N-ACETYLGLUCOSAMINYLTRANSFERASE 110 KDA SUBUNIT"/>
    <property type="match status" value="1"/>
</dbReference>
<dbReference type="STRING" id="695850.A0A067BTC8"/>
<dbReference type="GO" id="GO:0006493">
    <property type="term" value="P:protein O-linked glycosylation"/>
    <property type="evidence" value="ECO:0007669"/>
    <property type="project" value="TreeGrafter"/>
</dbReference>
<keyword evidence="3" id="KW-1185">Reference proteome</keyword>
<evidence type="ECO:0008006" key="4">
    <source>
        <dbReference type="Google" id="ProtNLM"/>
    </source>
</evidence>
<sequence length="594" mass="64928">MQSPHAPMRTRCAALASSLRGRACLPHSTCQPACDHVRQRCNTTSSLCNDAMDAARSVEQQLEQVSSTYGQLKQLYSRISRTPLALSLVARLGAILGVNGFKNEAIEAYARGLAMNPTHAPAIAAIHDLASAATTTRAVLSSFPELGPLQTAILHEHAQGRLHEALALNRIALLLLPQDGNMHTNAGAFYYELGRDDDARRHLLQAITIDPRSVHALNNLAAVDERTGHVDAALQTYATVVALAPEYAHGLYNYGNALLKRRAWQDVVSLYWQRLGFINHVARMPSMLAMQALVHVLLLDTMPSPVADCTQRLLRDIYDVSFAPNTTLSALADATAAYERSMNVMAIALGHMLGTPGAVLDRVCRCASVAVDAPRTESVHLIVQYFTASSPARQAELALCLDRNLQNLALAAVHVLVEHVADYDLLLASVTPTTKLRVHVLGHRLSFRDAFAYANAQDNVDIVWLLANADVYFDASVAMLQQTTAHQVVALKRWERGASDSVFFLHPRIDSQDAWAFRAPISGADLAVPLGYPRSDSHAAYRLRQLGYDVVNWGVFVRTMHVHASSSRLYTETETIRGADAYVRLASSLPSNSI</sequence>
<dbReference type="AlphaFoldDB" id="A0A067BTC8"/>
<dbReference type="GeneID" id="24134437"/>
<proteinExistence type="predicted"/>
<organism evidence="2 3">
    <name type="scientific">Saprolegnia parasitica (strain CBS 223.65)</name>
    <dbReference type="NCBI Taxonomy" id="695850"/>
    <lineage>
        <taxon>Eukaryota</taxon>
        <taxon>Sar</taxon>
        <taxon>Stramenopiles</taxon>
        <taxon>Oomycota</taxon>
        <taxon>Saprolegniomycetes</taxon>
        <taxon>Saprolegniales</taxon>
        <taxon>Saprolegniaceae</taxon>
        <taxon>Saprolegnia</taxon>
    </lineage>
</organism>